<dbReference type="PANTHER" id="PTHR37610">
    <property type="entry name" value="CCHC-TYPE DOMAIN-CONTAINING PROTEIN"/>
    <property type="match status" value="1"/>
</dbReference>
<accession>A0ABM0XFL3</accession>
<keyword evidence="5" id="KW-1185">Reference proteome</keyword>
<gene>
    <name evidence="6" type="primary">LOC104763624</name>
</gene>
<dbReference type="Pfam" id="PF22936">
    <property type="entry name" value="Pol_BBD"/>
    <property type="match status" value="1"/>
</dbReference>
<feature type="region of interest" description="Disordered" evidence="1">
    <location>
        <begin position="297"/>
        <end position="333"/>
    </location>
</feature>
<feature type="domain" description="Retrotransposon Copia-like N-terminal" evidence="2">
    <location>
        <begin position="25"/>
        <end position="71"/>
    </location>
</feature>
<dbReference type="Pfam" id="PF14244">
    <property type="entry name" value="Retrotran_gag_3"/>
    <property type="match status" value="1"/>
</dbReference>
<dbReference type="GeneID" id="104763624"/>
<dbReference type="PANTHER" id="PTHR37610:SF40">
    <property type="entry name" value="OS01G0909600 PROTEIN"/>
    <property type="match status" value="1"/>
</dbReference>
<evidence type="ECO:0000256" key="1">
    <source>
        <dbReference type="SAM" id="MobiDB-lite"/>
    </source>
</evidence>
<sequence length="762" mass="84490">MATSSALSTTTTKELITSSPYHLSSNDQPHHVLTPFLLNGENYEKWAKIARNNLAAKHKLGLVDGTLLKPATDSPDYQRWVQVNSMLCGWLYASLDPQVQKVISFVDNAKVIWDNLRVCYSIGNASRVHQIKSSIARCAQDGQPVADYFGQLKVMWDDLDDFEPFIDCCCNSPSCPQRLKQQARRDLEHIHQFLMGLDASRFGTTHTNILSRLNRDTDVTIDHVYSEVIAEERHLIVARSKEERIDAVGFAMKAGVNAIASATHLTQGPCTHCSRTNHSVDTCFELHGLPDWWIEKHGDTRGGSRSNSTQGNGRGSYRRSGRGRSSPTSYRANNAQALSEAELPDLPGVSKATWSAIVNLLKPDQTSGSDKLSGKHSCVEFLLDSGASHHMISDDDLLVDAHDIPRSIVVLPNGKHTFPTKEGTMILGDHVELNRVLYDPDLSCTLISLARICRELSSYALFTDTLCVIQDHTSKMLIGAADLPIRFWDESVLTAASLINRTPTPLLQDKTPHELLHSTPPNFAQLRVFGCLCFAKRHSSRRDKFQEQGRRCIFLGYPPNQKGWRVYDMETKDIFVSRDPVASPVIPLPLISINDSVSETTPPTLENRGSLPTPIPTTVVDSPPTTAIVSPSTPSNDVVTSPESAAVSDENSDDFDVGTEPFGRGHRTKLPSIRLKPYVAYSACYPETLISLKPSSTPASSCTCFYPIAHYVSFDKFRSAHQKFLAVVTMVDEPVTYKQAVQLLEWRDAMCKDIDALKLNET</sequence>
<reference evidence="6" key="2">
    <citation type="submission" date="2025-08" db="UniProtKB">
        <authorList>
            <consortium name="RefSeq"/>
        </authorList>
    </citation>
    <scope>IDENTIFICATION</scope>
    <source>
        <tissue evidence="6">Leaf</tissue>
    </source>
</reference>
<dbReference type="InterPro" id="IPR054722">
    <property type="entry name" value="PolX-like_BBD"/>
</dbReference>
<protein>
    <submittedName>
        <fullName evidence="6">Uncharacterized protein LOC104763624</fullName>
    </submittedName>
</protein>
<dbReference type="Pfam" id="PF25597">
    <property type="entry name" value="SH3_retrovirus"/>
    <property type="match status" value="1"/>
</dbReference>
<dbReference type="RefSeq" id="XP_010485277.1">
    <property type="nucleotide sequence ID" value="XM_010486975.1"/>
</dbReference>
<feature type="domain" description="Retrovirus-related Pol polyprotein from transposon TNT 1-94-like beta-barrel" evidence="3">
    <location>
        <begin position="381"/>
        <end position="452"/>
    </location>
</feature>
<organism evidence="5 6">
    <name type="scientific">Camelina sativa</name>
    <name type="common">False flax</name>
    <name type="synonym">Myagrum sativum</name>
    <dbReference type="NCBI Taxonomy" id="90675"/>
    <lineage>
        <taxon>Eukaryota</taxon>
        <taxon>Viridiplantae</taxon>
        <taxon>Streptophyta</taxon>
        <taxon>Embryophyta</taxon>
        <taxon>Tracheophyta</taxon>
        <taxon>Spermatophyta</taxon>
        <taxon>Magnoliopsida</taxon>
        <taxon>eudicotyledons</taxon>
        <taxon>Gunneridae</taxon>
        <taxon>Pentapetalae</taxon>
        <taxon>rosids</taxon>
        <taxon>malvids</taxon>
        <taxon>Brassicales</taxon>
        <taxon>Brassicaceae</taxon>
        <taxon>Camelineae</taxon>
        <taxon>Camelina</taxon>
    </lineage>
</organism>
<evidence type="ECO:0000313" key="5">
    <source>
        <dbReference type="Proteomes" id="UP000694864"/>
    </source>
</evidence>
<evidence type="ECO:0000313" key="6">
    <source>
        <dbReference type="RefSeq" id="XP_010485277.1"/>
    </source>
</evidence>
<feature type="domain" description="Retroviral polymerase SH3-like" evidence="4">
    <location>
        <begin position="531"/>
        <end position="579"/>
    </location>
</feature>
<reference evidence="5" key="1">
    <citation type="journal article" date="2014" name="Nat. Commun.">
        <title>The emerging biofuel crop Camelina sativa retains a highly undifferentiated hexaploid genome structure.</title>
        <authorList>
            <person name="Kagale S."/>
            <person name="Koh C."/>
            <person name="Nixon J."/>
            <person name="Bollina V."/>
            <person name="Clarke W.E."/>
            <person name="Tuteja R."/>
            <person name="Spillane C."/>
            <person name="Robinson S.J."/>
            <person name="Links M.G."/>
            <person name="Clarke C."/>
            <person name="Higgins E.E."/>
            <person name="Huebert T."/>
            <person name="Sharpe A.G."/>
            <person name="Parkin I.A."/>
        </authorList>
    </citation>
    <scope>NUCLEOTIDE SEQUENCE [LARGE SCALE GENOMIC DNA]</scope>
    <source>
        <strain evidence="5">cv. DH55</strain>
    </source>
</reference>
<evidence type="ECO:0000259" key="4">
    <source>
        <dbReference type="Pfam" id="PF25597"/>
    </source>
</evidence>
<evidence type="ECO:0000259" key="2">
    <source>
        <dbReference type="Pfam" id="PF14244"/>
    </source>
</evidence>
<dbReference type="Proteomes" id="UP000694864">
    <property type="component" value="Chromosome 18"/>
</dbReference>
<feature type="region of interest" description="Disordered" evidence="1">
    <location>
        <begin position="600"/>
        <end position="660"/>
    </location>
</feature>
<proteinExistence type="predicted"/>
<dbReference type="InterPro" id="IPR057670">
    <property type="entry name" value="SH3_retrovirus"/>
</dbReference>
<dbReference type="InterPro" id="IPR029472">
    <property type="entry name" value="Copia-like_N"/>
</dbReference>
<evidence type="ECO:0000259" key="3">
    <source>
        <dbReference type="Pfam" id="PF22936"/>
    </source>
</evidence>
<feature type="compositionally biased region" description="Polar residues" evidence="1">
    <location>
        <begin position="619"/>
        <end position="643"/>
    </location>
</feature>
<name>A0ABM0XFL3_CAMSA</name>